<gene>
    <name evidence="2" type="ORF">BaRGS_00004033</name>
</gene>
<keyword evidence="3" id="KW-1185">Reference proteome</keyword>
<evidence type="ECO:0000256" key="1">
    <source>
        <dbReference type="SAM" id="MobiDB-lite"/>
    </source>
</evidence>
<accession>A0ABD0LYN3</accession>
<protein>
    <recommendedName>
        <fullName evidence="4">Cadherin domain-containing protein</fullName>
    </recommendedName>
</protein>
<name>A0ABD0LYN3_9CAEN</name>
<dbReference type="AlphaFoldDB" id="A0ABD0LYN3"/>
<evidence type="ECO:0000313" key="2">
    <source>
        <dbReference type="EMBL" id="KAK7504547.1"/>
    </source>
</evidence>
<dbReference type="Proteomes" id="UP001519460">
    <property type="component" value="Unassembled WGS sequence"/>
</dbReference>
<sequence>MQREENRTAIGPSKSDLTLQRLGSNGEPVRVTGRKEEARWISNEAVLSSLDSDFSLERGYFSSDLHLDTRPSVQSRQRRAVRTVEYQADSVPETQVGLLFTVSSVVPDFRDRRFSINRTSVGSNLVNVDPFTGNVFLTDGQRLDYEDEDMRQITVVLEATKLTDNSGTGKNDIGCISL</sequence>
<evidence type="ECO:0008006" key="4">
    <source>
        <dbReference type="Google" id="ProtNLM"/>
    </source>
</evidence>
<reference evidence="2 3" key="1">
    <citation type="journal article" date="2023" name="Sci. Data">
        <title>Genome assembly of the Korean intertidal mud-creeper Batillaria attramentaria.</title>
        <authorList>
            <person name="Patra A.K."/>
            <person name="Ho P.T."/>
            <person name="Jun S."/>
            <person name="Lee S.J."/>
            <person name="Kim Y."/>
            <person name="Won Y.J."/>
        </authorList>
    </citation>
    <scope>NUCLEOTIDE SEQUENCE [LARGE SCALE GENOMIC DNA]</scope>
    <source>
        <strain evidence="2">Wonlab-2016</strain>
    </source>
</reference>
<proteinExistence type="predicted"/>
<comment type="caution">
    <text evidence="2">The sequence shown here is derived from an EMBL/GenBank/DDBJ whole genome shotgun (WGS) entry which is preliminary data.</text>
</comment>
<dbReference type="EMBL" id="JACVVK020000014">
    <property type="protein sequence ID" value="KAK7504547.1"/>
    <property type="molecule type" value="Genomic_DNA"/>
</dbReference>
<evidence type="ECO:0000313" key="3">
    <source>
        <dbReference type="Proteomes" id="UP001519460"/>
    </source>
</evidence>
<feature type="region of interest" description="Disordered" evidence="1">
    <location>
        <begin position="1"/>
        <end position="28"/>
    </location>
</feature>
<organism evidence="2 3">
    <name type="scientific">Batillaria attramentaria</name>
    <dbReference type="NCBI Taxonomy" id="370345"/>
    <lineage>
        <taxon>Eukaryota</taxon>
        <taxon>Metazoa</taxon>
        <taxon>Spiralia</taxon>
        <taxon>Lophotrochozoa</taxon>
        <taxon>Mollusca</taxon>
        <taxon>Gastropoda</taxon>
        <taxon>Caenogastropoda</taxon>
        <taxon>Sorbeoconcha</taxon>
        <taxon>Cerithioidea</taxon>
        <taxon>Batillariidae</taxon>
        <taxon>Batillaria</taxon>
    </lineage>
</organism>